<name>A0A841PYA5_9BACI</name>
<dbReference type="Gene3D" id="2.60.120.10">
    <property type="entry name" value="Jelly Rolls"/>
    <property type="match status" value="1"/>
</dbReference>
<reference evidence="3 4" key="1">
    <citation type="submission" date="2020-08" db="EMBL/GenBank/DDBJ databases">
        <title>Genomic Encyclopedia of Type Strains, Phase IV (KMG-IV): sequencing the most valuable type-strain genomes for metagenomic binning, comparative biology and taxonomic classification.</title>
        <authorList>
            <person name="Goeker M."/>
        </authorList>
    </citation>
    <scope>NUCLEOTIDE SEQUENCE [LARGE SCALE GENOMIC DNA]</scope>
    <source>
        <strain evidence="3 4">DSM 19612</strain>
    </source>
</reference>
<protein>
    <submittedName>
        <fullName evidence="3">CRP-like cAMP-binding protein</fullName>
    </submittedName>
</protein>
<evidence type="ECO:0000256" key="1">
    <source>
        <dbReference type="ARBA" id="ARBA00023159"/>
    </source>
</evidence>
<feature type="domain" description="Cyclic nucleotide-binding" evidence="2">
    <location>
        <begin position="7"/>
        <end position="122"/>
    </location>
</feature>
<dbReference type="Pfam" id="PF00027">
    <property type="entry name" value="cNMP_binding"/>
    <property type="match status" value="1"/>
</dbReference>
<dbReference type="InterPro" id="IPR000595">
    <property type="entry name" value="cNMP-bd_dom"/>
</dbReference>
<dbReference type="PROSITE" id="PS50042">
    <property type="entry name" value="CNMP_BINDING_3"/>
    <property type="match status" value="1"/>
</dbReference>
<dbReference type="Proteomes" id="UP000581688">
    <property type="component" value="Unassembled WGS sequence"/>
</dbReference>
<evidence type="ECO:0000259" key="2">
    <source>
        <dbReference type="PROSITE" id="PS50042"/>
    </source>
</evidence>
<dbReference type="EMBL" id="JACHGH010000003">
    <property type="protein sequence ID" value="MBB6452606.1"/>
    <property type="molecule type" value="Genomic_DNA"/>
</dbReference>
<sequence length="169" mass="19447">MGAISLKHKRMNEKKKEEKLNTFGNKTKIDQNEIIFSPEKKMNEAFYLLDGFIEVINRETCVSRLVGPGEFFGDRSIFESDVIYAEALTPVHLIRIDGENFNRLLYSDANLAMDITASLSKHHLFLTNKQNVLSQVKELFSHMKKRYPIKFLLKSQKKKGRNGSVCCSN</sequence>
<keyword evidence="1" id="KW-0010">Activator</keyword>
<gene>
    <name evidence="3" type="ORF">HNQ94_001052</name>
</gene>
<dbReference type="InterPro" id="IPR018490">
    <property type="entry name" value="cNMP-bd_dom_sf"/>
</dbReference>
<dbReference type="InterPro" id="IPR014710">
    <property type="entry name" value="RmlC-like_jellyroll"/>
</dbReference>
<organism evidence="3 4">
    <name type="scientific">Salirhabdus euzebyi</name>
    <dbReference type="NCBI Taxonomy" id="394506"/>
    <lineage>
        <taxon>Bacteria</taxon>
        <taxon>Bacillati</taxon>
        <taxon>Bacillota</taxon>
        <taxon>Bacilli</taxon>
        <taxon>Bacillales</taxon>
        <taxon>Bacillaceae</taxon>
        <taxon>Salirhabdus</taxon>
    </lineage>
</organism>
<proteinExistence type="predicted"/>
<accession>A0A841PYA5</accession>
<dbReference type="CDD" id="cd00038">
    <property type="entry name" value="CAP_ED"/>
    <property type="match status" value="1"/>
</dbReference>
<keyword evidence="4" id="KW-1185">Reference proteome</keyword>
<evidence type="ECO:0000313" key="4">
    <source>
        <dbReference type="Proteomes" id="UP000581688"/>
    </source>
</evidence>
<comment type="caution">
    <text evidence="3">The sequence shown here is derived from an EMBL/GenBank/DDBJ whole genome shotgun (WGS) entry which is preliminary data.</text>
</comment>
<evidence type="ECO:0000313" key="3">
    <source>
        <dbReference type="EMBL" id="MBB6452606.1"/>
    </source>
</evidence>
<dbReference type="AlphaFoldDB" id="A0A841PYA5"/>
<dbReference type="SUPFAM" id="SSF51206">
    <property type="entry name" value="cAMP-binding domain-like"/>
    <property type="match status" value="1"/>
</dbReference>